<organism evidence="1 2">
    <name type="scientific">Xanthocytophaga agilis</name>
    <dbReference type="NCBI Taxonomy" id="3048010"/>
    <lineage>
        <taxon>Bacteria</taxon>
        <taxon>Pseudomonadati</taxon>
        <taxon>Bacteroidota</taxon>
        <taxon>Cytophagia</taxon>
        <taxon>Cytophagales</taxon>
        <taxon>Rhodocytophagaceae</taxon>
        <taxon>Xanthocytophaga</taxon>
    </lineage>
</organism>
<keyword evidence="2" id="KW-1185">Reference proteome</keyword>
<protein>
    <submittedName>
        <fullName evidence="1">Uncharacterized protein</fullName>
    </submittedName>
</protein>
<evidence type="ECO:0000313" key="1">
    <source>
        <dbReference type="EMBL" id="MDJ1505250.1"/>
    </source>
</evidence>
<accession>A0AAE3R8L5</accession>
<comment type="caution">
    <text evidence="1">The sequence shown here is derived from an EMBL/GenBank/DDBJ whole genome shotgun (WGS) entry which is preliminary data.</text>
</comment>
<name>A0AAE3R8L5_9BACT</name>
<dbReference type="EMBL" id="JASJOU010000015">
    <property type="protein sequence ID" value="MDJ1505250.1"/>
    <property type="molecule type" value="Genomic_DNA"/>
</dbReference>
<reference evidence="1" key="1">
    <citation type="submission" date="2023-05" db="EMBL/GenBank/DDBJ databases">
        <authorList>
            <person name="Zhang X."/>
        </authorList>
    </citation>
    <scope>NUCLEOTIDE SEQUENCE</scope>
    <source>
        <strain evidence="1">BD1B2-1</strain>
    </source>
</reference>
<dbReference type="Proteomes" id="UP001232063">
    <property type="component" value="Unassembled WGS sequence"/>
</dbReference>
<evidence type="ECO:0000313" key="2">
    <source>
        <dbReference type="Proteomes" id="UP001232063"/>
    </source>
</evidence>
<dbReference type="AlphaFoldDB" id="A0AAE3R8L5"/>
<sequence length="211" mass="24454">MNKLKIIALLISIGSLLSFTNKIIGTKIFSDERILYLSWNKATINSVKKNLSSVQDTAAKMSYLNRLEGLEMSLPTDDFNTIDTSIDRFKFTGIIKDELKTKKSIYVIEYYELGDMITVKNYIIYRNSKKEFCIDIYVLGTHKWIKNKETIRLKGYSEDAMTTHTTKYWGGVNKNDVIISKFENGKVNYVDFYLFKTLQSNPFIEKVLTLD</sequence>
<gene>
    <name evidence="1" type="ORF">QNI22_31635</name>
</gene>
<dbReference type="RefSeq" id="WP_314517147.1">
    <property type="nucleotide sequence ID" value="NZ_JASJOU010000015.1"/>
</dbReference>
<proteinExistence type="predicted"/>